<dbReference type="PANTHER" id="PTHR21255:SF4">
    <property type="entry name" value="DYNEIN LIGHT CHAIN TCTEX-TYPE"/>
    <property type="match status" value="1"/>
</dbReference>
<protein>
    <recommendedName>
        <fullName evidence="3">Dynein light chain Tctex-type 1</fullName>
    </recommendedName>
</protein>
<evidence type="ECO:0000313" key="2">
    <source>
        <dbReference type="Proteomes" id="UP001149090"/>
    </source>
</evidence>
<dbReference type="InterPro" id="IPR005334">
    <property type="entry name" value="Tctex-1-like"/>
</dbReference>
<evidence type="ECO:0000313" key="1">
    <source>
        <dbReference type="EMBL" id="KAJ5071030.1"/>
    </source>
</evidence>
<comment type="caution">
    <text evidence="1">The sequence shown here is derived from an EMBL/GenBank/DDBJ whole genome shotgun (WGS) entry which is preliminary data.</text>
</comment>
<dbReference type="OMA" id="VNQWTSA"/>
<dbReference type="GO" id="GO:0045505">
    <property type="term" value="F:dynein intermediate chain binding"/>
    <property type="evidence" value="ECO:0007669"/>
    <property type="project" value="TreeGrafter"/>
</dbReference>
<name>A0A9Q0LGY5_ANAIG</name>
<dbReference type="Proteomes" id="UP001149090">
    <property type="component" value="Unassembled WGS sequence"/>
</dbReference>
<accession>A0A9Q0LGY5</accession>
<dbReference type="Pfam" id="PF03645">
    <property type="entry name" value="Tctex-1"/>
    <property type="match status" value="1"/>
</dbReference>
<evidence type="ECO:0008006" key="3">
    <source>
        <dbReference type="Google" id="ProtNLM"/>
    </source>
</evidence>
<reference evidence="1" key="1">
    <citation type="submission" date="2022-10" db="EMBL/GenBank/DDBJ databases">
        <title>Novel sulphate-reducing endosymbionts in the free-living metamonad Anaeramoeba.</title>
        <authorList>
            <person name="Jerlstrom-Hultqvist J."/>
            <person name="Cepicka I."/>
            <person name="Gallot-Lavallee L."/>
            <person name="Salas-Leiva D."/>
            <person name="Curtis B.A."/>
            <person name="Zahonova K."/>
            <person name="Pipaliya S."/>
            <person name="Dacks J."/>
            <person name="Roger A.J."/>
        </authorList>
    </citation>
    <scope>NUCLEOTIDE SEQUENCE</scope>
    <source>
        <strain evidence="1">BMAN</strain>
    </source>
</reference>
<dbReference type="Gene3D" id="3.30.1140.40">
    <property type="entry name" value="Tctex-1"/>
    <property type="match status" value="1"/>
</dbReference>
<dbReference type="EMBL" id="JAPDFW010000092">
    <property type="protein sequence ID" value="KAJ5071030.1"/>
    <property type="molecule type" value="Genomic_DNA"/>
</dbReference>
<gene>
    <name evidence="1" type="ORF">M0811_02012</name>
</gene>
<dbReference type="CDD" id="cd21455">
    <property type="entry name" value="DLC-like_DYNLT1_DYNLT3"/>
    <property type="match status" value="1"/>
</dbReference>
<dbReference type="OrthoDB" id="10059120at2759"/>
<dbReference type="GO" id="GO:0005737">
    <property type="term" value="C:cytoplasm"/>
    <property type="evidence" value="ECO:0007669"/>
    <property type="project" value="TreeGrafter"/>
</dbReference>
<keyword evidence="2" id="KW-1185">Reference proteome</keyword>
<sequence>MSSPNDLKIFQTHSETIKGIIKECVESTLQNEVYNHLKASRWTCIIVEKILEKLSKLNLSFKYVVNCIVMESGCTGMHSTTSCYWDPQTDGSATYEWSSKTLYSYTTVYGIAI</sequence>
<dbReference type="GO" id="GO:0005868">
    <property type="term" value="C:cytoplasmic dynein complex"/>
    <property type="evidence" value="ECO:0007669"/>
    <property type="project" value="TreeGrafter"/>
</dbReference>
<dbReference type="InterPro" id="IPR038586">
    <property type="entry name" value="Tctex-1-like_sf"/>
</dbReference>
<dbReference type="PANTHER" id="PTHR21255">
    <property type="entry name" value="T-COMPLEX-ASSOCIATED-TESTIS-EXPRESSED 1/ DYNEIN LIGHT CHAIN"/>
    <property type="match status" value="1"/>
</dbReference>
<dbReference type="GO" id="GO:0007018">
    <property type="term" value="P:microtubule-based movement"/>
    <property type="evidence" value="ECO:0007669"/>
    <property type="project" value="TreeGrafter"/>
</dbReference>
<dbReference type="AlphaFoldDB" id="A0A9Q0LGY5"/>
<organism evidence="1 2">
    <name type="scientific">Anaeramoeba ignava</name>
    <name type="common">Anaerobic marine amoeba</name>
    <dbReference type="NCBI Taxonomy" id="1746090"/>
    <lineage>
        <taxon>Eukaryota</taxon>
        <taxon>Metamonada</taxon>
        <taxon>Anaeramoebidae</taxon>
        <taxon>Anaeramoeba</taxon>
    </lineage>
</organism>
<proteinExistence type="predicted"/>